<keyword evidence="1" id="KW-1133">Transmembrane helix</keyword>
<dbReference type="Proteomes" id="UP000008024">
    <property type="component" value="Segment"/>
</dbReference>
<dbReference type="KEGG" id="vg:14014030"/>
<protein>
    <submittedName>
        <fullName evidence="2">Holin</fullName>
    </submittedName>
</protein>
<name>H6WYJ4_9CAUD</name>
<keyword evidence="1" id="KW-0472">Membrane</keyword>
<dbReference type="RefSeq" id="YP_007007037.1">
    <property type="nucleotide sequence ID" value="NC_019524.2"/>
</dbReference>
<keyword evidence="1" id="KW-0812">Transmembrane</keyword>
<sequence>MSDMERDRENEGTGGIRLDLSLNIPTILLMTTMLVSSVLYLNNRFGELQSQSVQVDTRLTNVEKRQDNFDTAITIVRTEASASNAALRQDVRADIRDVKNSVDTLTATLNSRGR</sequence>
<dbReference type="GeneID" id="14014030"/>
<organism evidence="2 3">
    <name type="scientific">Hafnia phage Enc34</name>
    <dbReference type="NCBI Taxonomy" id="1150990"/>
    <lineage>
        <taxon>Viruses</taxon>
        <taxon>Duplodnaviria</taxon>
        <taxon>Heunggongvirae</taxon>
        <taxon>Uroviricota</taxon>
        <taxon>Caudoviricetes</taxon>
        <taxon>Casjensviridae</taxon>
        <taxon>Enchivirus</taxon>
        <taxon>Enchivirus Enc34</taxon>
    </lineage>
</organism>
<keyword evidence="3" id="KW-1185">Reference proteome</keyword>
<evidence type="ECO:0000313" key="2">
    <source>
        <dbReference type="EMBL" id="AFB84049.1"/>
    </source>
</evidence>
<dbReference type="EMBL" id="JQ340774">
    <property type="protein sequence ID" value="AFB84049.1"/>
    <property type="molecule type" value="Genomic_DNA"/>
</dbReference>
<proteinExistence type="predicted"/>
<dbReference type="TCDB" id="1.M.17.1.2">
    <property type="family name" value="the salmonella phage siskin spaniin (spss) family"/>
</dbReference>
<feature type="transmembrane region" description="Helical" evidence="1">
    <location>
        <begin position="20"/>
        <end position="41"/>
    </location>
</feature>
<evidence type="ECO:0000256" key="1">
    <source>
        <dbReference type="SAM" id="Phobius"/>
    </source>
</evidence>
<reference evidence="2 3" key="1">
    <citation type="journal article" date="2012" name="J. Virol.">
        <title>Complete Genome Sequence of the Enterobacter cancerogenus Bacteriophage Enc34.</title>
        <authorList>
            <person name="Kazaks A."/>
            <person name="Dislers A."/>
            <person name="Lipowsky G."/>
            <person name="Nikolajeva V."/>
            <person name="Tars K."/>
        </authorList>
    </citation>
    <scope>NUCLEOTIDE SEQUENCE [LARGE SCALE GENOMIC DNA]</scope>
</reference>
<dbReference type="OrthoDB" id="16786at10239"/>
<evidence type="ECO:0000313" key="3">
    <source>
        <dbReference type="Proteomes" id="UP000008024"/>
    </source>
</evidence>
<accession>H6WYJ4</accession>